<feature type="non-terminal residue" evidence="1">
    <location>
        <position position="1"/>
    </location>
</feature>
<dbReference type="EMBL" id="JWZX01000886">
    <property type="protein sequence ID" value="KOO35398.1"/>
    <property type="molecule type" value="Genomic_DNA"/>
</dbReference>
<dbReference type="Proteomes" id="UP000037460">
    <property type="component" value="Unassembled WGS sequence"/>
</dbReference>
<accession>A0A0M0KAF8</accession>
<organism evidence="1 2">
    <name type="scientific">Chrysochromulina tobinii</name>
    <dbReference type="NCBI Taxonomy" id="1460289"/>
    <lineage>
        <taxon>Eukaryota</taxon>
        <taxon>Haptista</taxon>
        <taxon>Haptophyta</taxon>
        <taxon>Prymnesiophyceae</taxon>
        <taxon>Prymnesiales</taxon>
        <taxon>Chrysochromulinaceae</taxon>
        <taxon>Chrysochromulina</taxon>
    </lineage>
</organism>
<dbReference type="SUPFAM" id="SSF48371">
    <property type="entry name" value="ARM repeat"/>
    <property type="match status" value="1"/>
</dbReference>
<dbReference type="Gene3D" id="1.25.10.10">
    <property type="entry name" value="Leucine-rich Repeat Variant"/>
    <property type="match status" value="1"/>
</dbReference>
<dbReference type="AlphaFoldDB" id="A0A0M0KAF8"/>
<protein>
    <submittedName>
        <fullName evidence="1">Uncharacterized protein</fullName>
    </submittedName>
</protein>
<sequence length="296" mass="31559">AGSPEGVAAIDDKLAAIDGKLAATHRRHAAQHAAQALCELVIHASHSHDRKTLVEQGVLQPLLSFAAPPATQEALALALDASSDASLALDASAEVDKIAWQHELRVLAARALLQLTSAPSALRQVRESEEHRARMLQEPSLLQALVSLTALDADTDALEEAETVEWRSAELVRESELKAEVKKHAMLTILQLSTTSSHAQLFLQLLPAMPLVRLAGIGGAELQYACARLLFLLARPASGCARSSQLAEAAAQPLVKLCAVAHIKVQYAAAQAVERLAQHTEHGRHVLFDAGVLPPL</sequence>
<gene>
    <name evidence="1" type="ORF">Ctob_016735</name>
</gene>
<keyword evidence="2" id="KW-1185">Reference proteome</keyword>
<evidence type="ECO:0000313" key="1">
    <source>
        <dbReference type="EMBL" id="KOO35398.1"/>
    </source>
</evidence>
<evidence type="ECO:0000313" key="2">
    <source>
        <dbReference type="Proteomes" id="UP000037460"/>
    </source>
</evidence>
<reference evidence="2" key="1">
    <citation type="journal article" date="2015" name="PLoS Genet.">
        <title>Genome Sequence and Transcriptome Analyses of Chrysochromulina tobin: Metabolic Tools for Enhanced Algal Fitness in the Prominent Order Prymnesiales (Haptophyceae).</title>
        <authorList>
            <person name="Hovde B.T."/>
            <person name="Deodato C.R."/>
            <person name="Hunsperger H.M."/>
            <person name="Ryken S.A."/>
            <person name="Yost W."/>
            <person name="Jha R.K."/>
            <person name="Patterson J."/>
            <person name="Monnat R.J. Jr."/>
            <person name="Barlow S.B."/>
            <person name="Starkenburg S.R."/>
            <person name="Cattolico R.A."/>
        </authorList>
    </citation>
    <scope>NUCLEOTIDE SEQUENCE</scope>
    <source>
        <strain evidence="2">CCMP291</strain>
    </source>
</reference>
<proteinExistence type="predicted"/>
<dbReference type="InterPro" id="IPR011989">
    <property type="entry name" value="ARM-like"/>
</dbReference>
<name>A0A0M0KAF8_9EUKA</name>
<feature type="non-terminal residue" evidence="1">
    <location>
        <position position="296"/>
    </location>
</feature>
<dbReference type="InterPro" id="IPR016024">
    <property type="entry name" value="ARM-type_fold"/>
</dbReference>
<comment type="caution">
    <text evidence="1">The sequence shown here is derived from an EMBL/GenBank/DDBJ whole genome shotgun (WGS) entry which is preliminary data.</text>
</comment>